<dbReference type="AlphaFoldDB" id="A0A9P1L436"/>
<dbReference type="Proteomes" id="UP000049685">
    <property type="component" value="Unassembled WGS sequence"/>
</dbReference>
<sequence>MKKVLTFIIIFTILFIPIFNKTSYYTYAESNLIQQRHKEKNYLKELENIQKQIYILSSNVLKCIIEKSDETYKDKTIKDIKFIKTQIRQLRVELIAYHQSKSGNIEKNPISLALLNASNYCSMSLSYLVCLLDEQVVSNQNDCLQGYYFSKYQADQTLMWLENQIK</sequence>
<organism evidence="1 2">
    <name type="scientific">Paraclostridium sordellii</name>
    <name type="common">Clostridium sordellii</name>
    <dbReference type="NCBI Taxonomy" id="1505"/>
    <lineage>
        <taxon>Bacteria</taxon>
        <taxon>Bacillati</taxon>
        <taxon>Bacillota</taxon>
        <taxon>Clostridia</taxon>
        <taxon>Peptostreptococcales</taxon>
        <taxon>Peptostreptococcaceae</taxon>
        <taxon>Paraclostridium</taxon>
    </lineage>
</organism>
<reference evidence="2" key="1">
    <citation type="submission" date="2015-01" db="EMBL/GenBank/DDBJ databases">
        <authorList>
            <person name="Aslett A.Martin."/>
            <person name="De Silva Nishadi"/>
        </authorList>
    </citation>
    <scope>NUCLEOTIDE SEQUENCE [LARGE SCALE GENOMIC DNA]</scope>
    <source>
        <strain evidence="2">UMC4404</strain>
    </source>
</reference>
<evidence type="ECO:0000313" key="1">
    <source>
        <dbReference type="EMBL" id="CEO33012.1"/>
    </source>
</evidence>
<accession>A0A9P1L436</accession>
<evidence type="ECO:0000313" key="2">
    <source>
        <dbReference type="Proteomes" id="UP000049685"/>
    </source>
</evidence>
<comment type="caution">
    <text evidence="1">The sequence shown here is derived from an EMBL/GenBank/DDBJ whole genome shotgun (WGS) entry which is preliminary data.</text>
</comment>
<proteinExistence type="predicted"/>
<dbReference type="EMBL" id="CDNY01000003">
    <property type="protein sequence ID" value="CEO33012.1"/>
    <property type="molecule type" value="Genomic_DNA"/>
</dbReference>
<dbReference type="RefSeq" id="WP_057550359.1">
    <property type="nucleotide sequence ID" value="NZ_CDNK01000003.1"/>
</dbReference>
<protein>
    <submittedName>
        <fullName evidence="1">Uncharacterized protein</fullName>
    </submittedName>
</protein>
<gene>
    <name evidence="1" type="ORF">UMC4404_09921</name>
</gene>
<name>A0A9P1L436_PARSO</name>